<dbReference type="AlphaFoldDB" id="A0AAV3Y5V2"/>
<evidence type="ECO:0000313" key="2">
    <source>
        <dbReference type="Proteomes" id="UP000735302"/>
    </source>
</evidence>
<name>A0AAV3Y5V2_9GAST</name>
<keyword evidence="2" id="KW-1185">Reference proteome</keyword>
<accession>A0AAV3Y5V2</accession>
<comment type="caution">
    <text evidence="1">The sequence shown here is derived from an EMBL/GenBank/DDBJ whole genome shotgun (WGS) entry which is preliminary data.</text>
</comment>
<dbReference type="EMBL" id="BLXT01000501">
    <property type="protein sequence ID" value="GFN77802.1"/>
    <property type="molecule type" value="Genomic_DNA"/>
</dbReference>
<dbReference type="Proteomes" id="UP000735302">
    <property type="component" value="Unassembled WGS sequence"/>
</dbReference>
<gene>
    <name evidence="1" type="ORF">PoB_000430800</name>
</gene>
<organism evidence="1 2">
    <name type="scientific">Plakobranchus ocellatus</name>
    <dbReference type="NCBI Taxonomy" id="259542"/>
    <lineage>
        <taxon>Eukaryota</taxon>
        <taxon>Metazoa</taxon>
        <taxon>Spiralia</taxon>
        <taxon>Lophotrochozoa</taxon>
        <taxon>Mollusca</taxon>
        <taxon>Gastropoda</taxon>
        <taxon>Heterobranchia</taxon>
        <taxon>Euthyneura</taxon>
        <taxon>Panpulmonata</taxon>
        <taxon>Sacoglossa</taxon>
        <taxon>Placobranchoidea</taxon>
        <taxon>Plakobranchidae</taxon>
        <taxon>Plakobranchus</taxon>
    </lineage>
</organism>
<reference evidence="1 2" key="1">
    <citation type="journal article" date="2021" name="Elife">
        <title>Chloroplast acquisition without the gene transfer in kleptoplastic sea slugs, Plakobranchus ocellatus.</title>
        <authorList>
            <person name="Maeda T."/>
            <person name="Takahashi S."/>
            <person name="Yoshida T."/>
            <person name="Shimamura S."/>
            <person name="Takaki Y."/>
            <person name="Nagai Y."/>
            <person name="Toyoda A."/>
            <person name="Suzuki Y."/>
            <person name="Arimoto A."/>
            <person name="Ishii H."/>
            <person name="Satoh N."/>
            <person name="Nishiyama T."/>
            <person name="Hasebe M."/>
            <person name="Maruyama T."/>
            <person name="Minagawa J."/>
            <person name="Obokata J."/>
            <person name="Shigenobu S."/>
        </authorList>
    </citation>
    <scope>NUCLEOTIDE SEQUENCE [LARGE SCALE GENOMIC DNA]</scope>
</reference>
<evidence type="ECO:0000313" key="1">
    <source>
        <dbReference type="EMBL" id="GFN77802.1"/>
    </source>
</evidence>
<proteinExistence type="predicted"/>
<protein>
    <submittedName>
        <fullName evidence="1">Uncharacterized protein</fullName>
    </submittedName>
</protein>
<sequence length="85" mass="9386">MLSSRRLVRAINTRPSVRVVSGQWPSTSLKADRPAALAVTHRHLSRHFREVQSTGAKRSYSPGEVPASRCYMGTSACSGQYRQAL</sequence>